<gene>
    <name evidence="3" type="ORF">TSOC_005807</name>
</gene>
<keyword evidence="4" id="KW-1185">Reference proteome</keyword>
<dbReference type="PANTHER" id="PTHR10972:SF205">
    <property type="entry name" value="OXYSTEROL-BINDING PROTEIN 1"/>
    <property type="match status" value="1"/>
</dbReference>
<evidence type="ECO:0000256" key="1">
    <source>
        <dbReference type="ARBA" id="ARBA00008842"/>
    </source>
</evidence>
<dbReference type="Pfam" id="PF01237">
    <property type="entry name" value="Oxysterol_BP"/>
    <property type="match status" value="1"/>
</dbReference>
<dbReference type="Proteomes" id="UP000236333">
    <property type="component" value="Unassembled WGS sequence"/>
</dbReference>
<dbReference type="EMBL" id="PGGS01000165">
    <property type="protein sequence ID" value="PNH07720.1"/>
    <property type="molecule type" value="Genomic_DNA"/>
</dbReference>
<comment type="caution">
    <text evidence="3">The sequence shown here is derived from an EMBL/GenBank/DDBJ whole genome shotgun (WGS) entry which is preliminary data.</text>
</comment>
<dbReference type="GO" id="GO:0016020">
    <property type="term" value="C:membrane"/>
    <property type="evidence" value="ECO:0007669"/>
    <property type="project" value="TreeGrafter"/>
</dbReference>
<dbReference type="OrthoDB" id="1914979at2759"/>
<proteinExistence type="inferred from homology"/>
<dbReference type="InterPro" id="IPR000648">
    <property type="entry name" value="Oxysterol-bd"/>
</dbReference>
<dbReference type="Gene3D" id="2.40.160.120">
    <property type="match status" value="1"/>
</dbReference>
<dbReference type="InterPro" id="IPR037239">
    <property type="entry name" value="OSBP_sf"/>
</dbReference>
<dbReference type="AlphaFoldDB" id="A0A2J8A5D5"/>
<comment type="similarity">
    <text evidence="1">Belongs to the OSBP family.</text>
</comment>
<accession>A0A2J8A5D5</accession>
<organism evidence="3 4">
    <name type="scientific">Tetrabaena socialis</name>
    <dbReference type="NCBI Taxonomy" id="47790"/>
    <lineage>
        <taxon>Eukaryota</taxon>
        <taxon>Viridiplantae</taxon>
        <taxon>Chlorophyta</taxon>
        <taxon>core chlorophytes</taxon>
        <taxon>Chlorophyceae</taxon>
        <taxon>CS clade</taxon>
        <taxon>Chlamydomonadales</taxon>
        <taxon>Tetrabaenaceae</taxon>
        <taxon>Tetrabaena</taxon>
    </lineage>
</organism>
<evidence type="ECO:0000313" key="4">
    <source>
        <dbReference type="Proteomes" id="UP000236333"/>
    </source>
</evidence>
<dbReference type="PANTHER" id="PTHR10972">
    <property type="entry name" value="OXYSTEROL-BINDING PROTEIN-RELATED"/>
    <property type="match status" value="1"/>
</dbReference>
<dbReference type="SUPFAM" id="SSF144000">
    <property type="entry name" value="Oxysterol-binding protein-like"/>
    <property type="match status" value="1"/>
</dbReference>
<sequence>MIAAVFLRPPPGPQGYELYGEVETKTKFWGKAIDCILAGHMSIRLKAFGDEYRFNLGTLNINDIILGRFWIDLSCDMKVRNLTTGESSRLIIKPCRGYPYLKERGRCEGVVCNAEGKEVRGGGGKGVESIIIILRNEQPAAKRGRR</sequence>
<reference evidence="3 4" key="1">
    <citation type="journal article" date="2017" name="Mol. Biol. Evol.">
        <title>The 4-celled Tetrabaena socialis nuclear genome reveals the essential components for genetic control of cell number at the origin of multicellularity in the volvocine lineage.</title>
        <authorList>
            <person name="Featherston J."/>
            <person name="Arakaki Y."/>
            <person name="Hanschen E.R."/>
            <person name="Ferris P.J."/>
            <person name="Michod R.E."/>
            <person name="Olson B.J.S.C."/>
            <person name="Nozaki H."/>
            <person name="Durand P.M."/>
        </authorList>
    </citation>
    <scope>NUCLEOTIDE SEQUENCE [LARGE SCALE GENOMIC DNA]</scope>
    <source>
        <strain evidence="3 4">NIES-571</strain>
    </source>
</reference>
<keyword evidence="2" id="KW-0597">Phosphoprotein</keyword>
<protein>
    <submittedName>
        <fullName evidence="3">Oxysterol-binding protein 2</fullName>
    </submittedName>
</protein>
<dbReference type="GO" id="GO:0005829">
    <property type="term" value="C:cytosol"/>
    <property type="evidence" value="ECO:0007669"/>
    <property type="project" value="TreeGrafter"/>
</dbReference>
<evidence type="ECO:0000256" key="2">
    <source>
        <dbReference type="ARBA" id="ARBA00022553"/>
    </source>
</evidence>
<evidence type="ECO:0000313" key="3">
    <source>
        <dbReference type="EMBL" id="PNH07720.1"/>
    </source>
</evidence>
<name>A0A2J8A5D5_9CHLO</name>
<dbReference type="GO" id="GO:0032934">
    <property type="term" value="F:sterol binding"/>
    <property type="evidence" value="ECO:0007669"/>
    <property type="project" value="TreeGrafter"/>
</dbReference>